<organism evidence="2 3">
    <name type="scientific">Lacihabitans soyangensis</name>
    <dbReference type="NCBI Taxonomy" id="869394"/>
    <lineage>
        <taxon>Bacteria</taxon>
        <taxon>Pseudomonadati</taxon>
        <taxon>Bacteroidota</taxon>
        <taxon>Cytophagia</taxon>
        <taxon>Cytophagales</taxon>
        <taxon>Leadbetterellaceae</taxon>
        <taxon>Lacihabitans</taxon>
    </lineage>
</organism>
<evidence type="ECO:0000313" key="2">
    <source>
        <dbReference type="EMBL" id="MCP9765280.1"/>
    </source>
</evidence>
<name>A0AAE3KXK6_9BACT</name>
<gene>
    <name evidence="2" type="ORF">EGI31_20285</name>
</gene>
<sequence length="174" mass="20296">MTEIKLYKTNWKGLKLIGLAIPFVAVGIFAIRTEQFGTFDNFMGWVATFFFGLGIPIGIFQVFDKRPQIIINENGIWDRTSKQEEIKWEQIKKAYQINISGQKFISISTDDSFVFKTKQYKWAISLSKAVGAQKLNLHLNQINIDEKKLTEFINEICKIDKPYRANLIRLYFEK</sequence>
<dbReference type="EMBL" id="RJUF01000181">
    <property type="protein sequence ID" value="MCP9765280.1"/>
    <property type="molecule type" value="Genomic_DNA"/>
</dbReference>
<dbReference type="AlphaFoldDB" id="A0AAE3KXK6"/>
<feature type="transmembrane region" description="Helical" evidence="1">
    <location>
        <begin position="43"/>
        <end position="63"/>
    </location>
</feature>
<dbReference type="RefSeq" id="WP_255038970.1">
    <property type="nucleotide sequence ID" value="NZ_RJUF01000181.1"/>
</dbReference>
<accession>A0AAE3KXK6</accession>
<dbReference type="NCBIfam" id="NF041635">
    <property type="entry name" value="STM3941_fam"/>
    <property type="match status" value="1"/>
</dbReference>
<evidence type="ECO:0000256" key="1">
    <source>
        <dbReference type="SAM" id="Phobius"/>
    </source>
</evidence>
<keyword evidence="1" id="KW-0472">Membrane</keyword>
<comment type="caution">
    <text evidence="2">The sequence shown here is derived from an EMBL/GenBank/DDBJ whole genome shotgun (WGS) entry which is preliminary data.</text>
</comment>
<dbReference type="Proteomes" id="UP001204144">
    <property type="component" value="Unassembled WGS sequence"/>
</dbReference>
<keyword evidence="3" id="KW-1185">Reference proteome</keyword>
<protein>
    <submittedName>
        <fullName evidence="2">Uncharacterized protein</fullName>
    </submittedName>
</protein>
<keyword evidence="1" id="KW-1133">Transmembrane helix</keyword>
<feature type="transmembrane region" description="Helical" evidence="1">
    <location>
        <begin position="12"/>
        <end position="31"/>
    </location>
</feature>
<evidence type="ECO:0000313" key="3">
    <source>
        <dbReference type="Proteomes" id="UP001204144"/>
    </source>
</evidence>
<keyword evidence="1" id="KW-0812">Transmembrane</keyword>
<reference evidence="2 3" key="1">
    <citation type="submission" date="2018-11" db="EMBL/GenBank/DDBJ databases">
        <title>Novel bacteria species description.</title>
        <authorList>
            <person name="Han J.-H."/>
        </authorList>
    </citation>
    <scope>NUCLEOTIDE SEQUENCE [LARGE SCALE GENOMIC DNA]</scope>
    <source>
        <strain evidence="2 3">KCTC23259</strain>
    </source>
</reference>
<dbReference type="InterPro" id="IPR048136">
    <property type="entry name" value="STM3941-like"/>
</dbReference>
<proteinExistence type="predicted"/>